<protein>
    <recommendedName>
        <fullName evidence="4">DUF4136 domain-containing protein</fullName>
    </recommendedName>
</protein>
<keyword evidence="1" id="KW-0732">Signal</keyword>
<name>A0A4R6G848_9BURK</name>
<gene>
    <name evidence="2" type="ORF">EV677_2044</name>
</gene>
<reference evidence="2 3" key="1">
    <citation type="submission" date="2019-03" db="EMBL/GenBank/DDBJ databases">
        <title>Genomic Encyclopedia of Type Strains, Phase IV (KMG-IV): sequencing the most valuable type-strain genomes for metagenomic binning, comparative biology and taxonomic classification.</title>
        <authorList>
            <person name="Goeker M."/>
        </authorList>
    </citation>
    <scope>NUCLEOTIDE SEQUENCE [LARGE SCALE GENOMIC DNA]</scope>
    <source>
        <strain evidence="2 3">DSM 18555</strain>
    </source>
</reference>
<comment type="caution">
    <text evidence="2">The sequence shown here is derived from an EMBL/GenBank/DDBJ whole genome shotgun (WGS) entry which is preliminary data.</text>
</comment>
<organism evidence="2 3">
    <name type="scientific">Herminiimonas fonticola</name>
    <dbReference type="NCBI Taxonomy" id="303380"/>
    <lineage>
        <taxon>Bacteria</taxon>
        <taxon>Pseudomonadati</taxon>
        <taxon>Pseudomonadota</taxon>
        <taxon>Betaproteobacteria</taxon>
        <taxon>Burkholderiales</taxon>
        <taxon>Oxalobacteraceae</taxon>
        <taxon>Herminiimonas</taxon>
    </lineage>
</organism>
<evidence type="ECO:0000256" key="1">
    <source>
        <dbReference type="SAM" id="SignalP"/>
    </source>
</evidence>
<dbReference type="PROSITE" id="PS51257">
    <property type="entry name" value="PROKAR_LIPOPROTEIN"/>
    <property type="match status" value="1"/>
</dbReference>
<sequence>MFKKVLLISLVLGMLSSLSGCAVNHATAMVTPGTDIKAMKTFYVVKGPDASDKTDQIIKDYLTKKGYSATVGPELTPPYNADGVITYVDKWFWDITMYMIELTINVRNPVNNFPVAVGNSYHTSLTRLSPTEMVNEVMTNIYKEAK</sequence>
<evidence type="ECO:0008006" key="4">
    <source>
        <dbReference type="Google" id="ProtNLM"/>
    </source>
</evidence>
<dbReference type="RefSeq" id="WP_112992051.1">
    <property type="nucleotide sequence ID" value="NZ_PTLZ01000002.1"/>
</dbReference>
<dbReference type="OrthoDB" id="1436842at2"/>
<accession>A0A4R6G848</accession>
<feature type="chain" id="PRO_5021026685" description="DUF4136 domain-containing protein" evidence="1">
    <location>
        <begin position="23"/>
        <end position="146"/>
    </location>
</feature>
<feature type="signal peptide" evidence="1">
    <location>
        <begin position="1"/>
        <end position="22"/>
    </location>
</feature>
<dbReference type="EMBL" id="SNWF01000005">
    <property type="protein sequence ID" value="TDN89974.1"/>
    <property type="molecule type" value="Genomic_DNA"/>
</dbReference>
<dbReference type="Proteomes" id="UP000294737">
    <property type="component" value="Unassembled WGS sequence"/>
</dbReference>
<proteinExistence type="predicted"/>
<evidence type="ECO:0000313" key="3">
    <source>
        <dbReference type="Proteomes" id="UP000294737"/>
    </source>
</evidence>
<dbReference type="AlphaFoldDB" id="A0A4R6G848"/>
<evidence type="ECO:0000313" key="2">
    <source>
        <dbReference type="EMBL" id="TDN89974.1"/>
    </source>
</evidence>
<keyword evidence="3" id="KW-1185">Reference proteome</keyword>